<feature type="compositionally biased region" description="Low complexity" evidence="1">
    <location>
        <begin position="61"/>
        <end position="91"/>
    </location>
</feature>
<feature type="non-terminal residue" evidence="2">
    <location>
        <position position="103"/>
    </location>
</feature>
<reference evidence="2" key="1">
    <citation type="submission" date="2022-03" db="EMBL/GenBank/DDBJ databases">
        <title>Identification of a novel bacterium isolated from mangrove sediments.</title>
        <authorList>
            <person name="Pan X."/>
        </authorList>
    </citation>
    <scope>NUCLEOTIDE SEQUENCE</scope>
    <source>
        <strain evidence="2">B1949</strain>
    </source>
</reference>
<organism evidence="2 3">
    <name type="scientific">Novosphingobium organovorum</name>
    <dbReference type="NCBI Taxonomy" id="2930092"/>
    <lineage>
        <taxon>Bacteria</taxon>
        <taxon>Pseudomonadati</taxon>
        <taxon>Pseudomonadota</taxon>
        <taxon>Alphaproteobacteria</taxon>
        <taxon>Sphingomonadales</taxon>
        <taxon>Sphingomonadaceae</taxon>
        <taxon>Novosphingobium</taxon>
    </lineage>
</organism>
<dbReference type="EMBL" id="JALHLF010000228">
    <property type="protein sequence ID" value="MCJ2185122.1"/>
    <property type="molecule type" value="Genomic_DNA"/>
</dbReference>
<feature type="region of interest" description="Disordered" evidence="1">
    <location>
        <begin position="43"/>
        <end position="103"/>
    </location>
</feature>
<keyword evidence="3" id="KW-1185">Reference proteome</keyword>
<proteinExistence type="predicted"/>
<evidence type="ECO:0000256" key="1">
    <source>
        <dbReference type="SAM" id="MobiDB-lite"/>
    </source>
</evidence>
<dbReference type="Proteomes" id="UP001162881">
    <property type="component" value="Unassembled WGS sequence"/>
</dbReference>
<accession>A0ABT0BJA6</accession>
<protein>
    <submittedName>
        <fullName evidence="2">Energy transducer TonB</fullName>
    </submittedName>
</protein>
<sequence>MVLVGAIHVILVLILVRAFAPDLAGSVTDTVRRTVLVTFVAQPEREPEPVRPLSPRPRPLPVAKQGAAAPAGKQARARPLAAPEPALVLAPTQAPPVAGEGAE</sequence>
<comment type="caution">
    <text evidence="2">The sequence shown here is derived from an EMBL/GenBank/DDBJ whole genome shotgun (WGS) entry which is preliminary data.</text>
</comment>
<feature type="compositionally biased region" description="Pro residues" evidence="1">
    <location>
        <begin position="50"/>
        <end position="60"/>
    </location>
</feature>
<gene>
    <name evidence="2" type="ORF">MTR62_20885</name>
</gene>
<evidence type="ECO:0000313" key="2">
    <source>
        <dbReference type="EMBL" id="MCJ2185122.1"/>
    </source>
</evidence>
<name>A0ABT0BJA6_9SPHN</name>
<evidence type="ECO:0000313" key="3">
    <source>
        <dbReference type="Proteomes" id="UP001162881"/>
    </source>
</evidence>